<feature type="chain" id="PRO_5040805802" description="PEP-CTERM protein-sorting domain-containing protein" evidence="1">
    <location>
        <begin position="22"/>
        <end position="227"/>
    </location>
</feature>
<dbReference type="EMBL" id="JAMXLR010000036">
    <property type="protein sequence ID" value="MCO6044169.1"/>
    <property type="molecule type" value="Genomic_DNA"/>
</dbReference>
<reference evidence="2" key="1">
    <citation type="submission" date="2022-06" db="EMBL/GenBank/DDBJ databases">
        <title>Aeoliella straminimaris, a novel planctomycete from sediments.</title>
        <authorList>
            <person name="Vitorino I.R."/>
            <person name="Lage O.M."/>
        </authorList>
    </citation>
    <scope>NUCLEOTIDE SEQUENCE</scope>
    <source>
        <strain evidence="2">ICT_H6.2</strain>
    </source>
</reference>
<name>A0A9X2F962_9BACT</name>
<accession>A0A9X2F962</accession>
<dbReference type="RefSeq" id="WP_252852275.1">
    <property type="nucleotide sequence ID" value="NZ_JAMXLR010000036.1"/>
</dbReference>
<protein>
    <recommendedName>
        <fullName evidence="4">PEP-CTERM protein-sorting domain-containing protein</fullName>
    </recommendedName>
</protein>
<feature type="signal peptide" evidence="1">
    <location>
        <begin position="1"/>
        <end position="21"/>
    </location>
</feature>
<proteinExistence type="predicted"/>
<organism evidence="2 3">
    <name type="scientific">Aeoliella straminimaris</name>
    <dbReference type="NCBI Taxonomy" id="2954799"/>
    <lineage>
        <taxon>Bacteria</taxon>
        <taxon>Pseudomonadati</taxon>
        <taxon>Planctomycetota</taxon>
        <taxon>Planctomycetia</taxon>
        <taxon>Pirellulales</taxon>
        <taxon>Lacipirellulaceae</taxon>
        <taxon>Aeoliella</taxon>
    </lineage>
</organism>
<comment type="caution">
    <text evidence="2">The sequence shown here is derived from an EMBL/GenBank/DDBJ whole genome shotgun (WGS) entry which is preliminary data.</text>
</comment>
<keyword evidence="3" id="KW-1185">Reference proteome</keyword>
<evidence type="ECO:0000313" key="2">
    <source>
        <dbReference type="EMBL" id="MCO6044169.1"/>
    </source>
</evidence>
<keyword evidence="1" id="KW-0732">Signal</keyword>
<evidence type="ECO:0000313" key="3">
    <source>
        <dbReference type="Proteomes" id="UP001155241"/>
    </source>
</evidence>
<gene>
    <name evidence="2" type="ORF">NG895_09640</name>
</gene>
<evidence type="ECO:0000256" key="1">
    <source>
        <dbReference type="SAM" id="SignalP"/>
    </source>
</evidence>
<evidence type="ECO:0008006" key="4">
    <source>
        <dbReference type="Google" id="ProtNLM"/>
    </source>
</evidence>
<sequence>MRYAFFCAAACILVMSQAAEANSLVVGGRTNVNLDFDTLESAASLTLSSTAGTVAADPSYAVAFGINPRDGSLPTTFEYDPATFPALGSFAGTIEHTGTVSFNSDTVTVGDFTIGFDAARAGGFDGAASGFYVESTTGIPAILFDFEVDTMNPPIVLDESLTVAGNLLVSNEFGTFLLDQGLSSANLAGAPVGSALIEATAIPEPSSVALGSAGILGMLAVVRSKRK</sequence>
<dbReference type="Proteomes" id="UP001155241">
    <property type="component" value="Unassembled WGS sequence"/>
</dbReference>
<dbReference type="AlphaFoldDB" id="A0A9X2F962"/>